<dbReference type="Proteomes" id="UP000295252">
    <property type="component" value="Chromosome VIII"/>
</dbReference>
<organism evidence="10 11">
    <name type="scientific">Coffea canephora</name>
    <name type="common">Robusta coffee</name>
    <dbReference type="NCBI Taxonomy" id="49390"/>
    <lineage>
        <taxon>Eukaryota</taxon>
        <taxon>Viridiplantae</taxon>
        <taxon>Streptophyta</taxon>
        <taxon>Embryophyta</taxon>
        <taxon>Tracheophyta</taxon>
        <taxon>Spermatophyta</taxon>
        <taxon>Magnoliopsida</taxon>
        <taxon>eudicotyledons</taxon>
        <taxon>Gunneridae</taxon>
        <taxon>Pentapetalae</taxon>
        <taxon>asterids</taxon>
        <taxon>lamiids</taxon>
        <taxon>Gentianales</taxon>
        <taxon>Rubiaceae</taxon>
        <taxon>Ixoroideae</taxon>
        <taxon>Gardenieae complex</taxon>
        <taxon>Bertiereae - Coffeeae clade</taxon>
        <taxon>Coffeeae</taxon>
        <taxon>Coffea</taxon>
    </lineage>
</organism>
<evidence type="ECO:0000256" key="4">
    <source>
        <dbReference type="ARBA" id="ARBA00023002"/>
    </source>
</evidence>
<dbReference type="GO" id="GO:0016705">
    <property type="term" value="F:oxidoreductase activity, acting on paired donors, with incorporation or reduction of molecular oxygen"/>
    <property type="evidence" value="ECO:0007669"/>
    <property type="project" value="InterPro"/>
</dbReference>
<dbReference type="InterPro" id="IPR017972">
    <property type="entry name" value="Cyt_P450_CS"/>
</dbReference>
<dbReference type="PANTHER" id="PTHR47950:SF15">
    <property type="entry name" value="CYTOCHROME P450"/>
    <property type="match status" value="1"/>
</dbReference>
<accession>A0A068V3H6</accession>
<proteinExistence type="inferred from homology"/>
<dbReference type="FunFam" id="1.10.630.10:FF:000163">
    <property type="entry name" value="Geraniol 8-hydroxylase"/>
    <property type="match status" value="1"/>
</dbReference>
<evidence type="ECO:0000256" key="7">
    <source>
        <dbReference type="PIRSR" id="PIRSR602401-1"/>
    </source>
</evidence>
<dbReference type="GO" id="GO:0004497">
    <property type="term" value="F:monooxygenase activity"/>
    <property type="evidence" value="ECO:0007669"/>
    <property type="project" value="UniProtKB-KW"/>
</dbReference>
<dbReference type="AlphaFoldDB" id="A0A068V3H6"/>
<keyword evidence="4 8" id="KW-0560">Oxidoreductase</keyword>
<evidence type="ECO:0000256" key="9">
    <source>
        <dbReference type="SAM" id="Phobius"/>
    </source>
</evidence>
<keyword evidence="9" id="KW-1133">Transmembrane helix</keyword>
<evidence type="ECO:0000256" key="1">
    <source>
        <dbReference type="ARBA" id="ARBA00010617"/>
    </source>
</evidence>
<dbReference type="STRING" id="49390.A0A068V3H6"/>
<gene>
    <name evidence="10" type="ORF">GSCOC_T00043039001</name>
</gene>
<comment type="similarity">
    <text evidence="1 8">Belongs to the cytochrome P450 family.</text>
</comment>
<dbReference type="PROSITE" id="PS00086">
    <property type="entry name" value="CYTOCHROME_P450"/>
    <property type="match status" value="1"/>
</dbReference>
<dbReference type="PRINTS" id="PR00385">
    <property type="entry name" value="P450"/>
</dbReference>
<evidence type="ECO:0000256" key="5">
    <source>
        <dbReference type="ARBA" id="ARBA00023004"/>
    </source>
</evidence>
<evidence type="ECO:0000256" key="3">
    <source>
        <dbReference type="ARBA" id="ARBA00022723"/>
    </source>
</evidence>
<dbReference type="PhylomeDB" id="A0A068V3H6"/>
<dbReference type="OMA" id="TEKCGMV"/>
<dbReference type="Gene3D" id="1.10.630.10">
    <property type="entry name" value="Cytochrome P450"/>
    <property type="match status" value="1"/>
</dbReference>
<evidence type="ECO:0000256" key="2">
    <source>
        <dbReference type="ARBA" id="ARBA00022617"/>
    </source>
</evidence>
<name>A0A068V3H6_COFCA</name>
<dbReference type="PRINTS" id="PR00463">
    <property type="entry name" value="EP450I"/>
</dbReference>
<evidence type="ECO:0000256" key="6">
    <source>
        <dbReference type="ARBA" id="ARBA00023033"/>
    </source>
</evidence>
<dbReference type="PANTHER" id="PTHR47950">
    <property type="entry name" value="CYTOCHROME P450, FAMILY 76, SUBFAMILY C, POLYPEPTIDE 5-RELATED"/>
    <property type="match status" value="1"/>
</dbReference>
<evidence type="ECO:0008006" key="12">
    <source>
        <dbReference type="Google" id="ProtNLM"/>
    </source>
</evidence>
<comment type="cofactor">
    <cofactor evidence="7">
        <name>heme</name>
        <dbReference type="ChEBI" id="CHEBI:30413"/>
    </cofactor>
</comment>
<keyword evidence="5 7" id="KW-0408">Iron</keyword>
<dbReference type="Gramene" id="CDP15345">
    <property type="protein sequence ID" value="CDP15345"/>
    <property type="gene ID" value="GSCOC_T00043039001"/>
</dbReference>
<keyword evidence="2 7" id="KW-0349">Heme</keyword>
<dbReference type="Pfam" id="PF00067">
    <property type="entry name" value="p450"/>
    <property type="match status" value="2"/>
</dbReference>
<dbReference type="SUPFAM" id="SSF48264">
    <property type="entry name" value="Cytochrome P450"/>
    <property type="match status" value="1"/>
</dbReference>
<keyword evidence="9" id="KW-0812">Transmembrane</keyword>
<keyword evidence="3 7" id="KW-0479">Metal-binding</keyword>
<evidence type="ECO:0000313" key="11">
    <source>
        <dbReference type="Proteomes" id="UP000295252"/>
    </source>
</evidence>
<reference evidence="11" key="1">
    <citation type="journal article" date="2014" name="Science">
        <title>The coffee genome provides insight into the convergent evolution of caffeine biosynthesis.</title>
        <authorList>
            <person name="Denoeud F."/>
            <person name="Carretero-Paulet L."/>
            <person name="Dereeper A."/>
            <person name="Droc G."/>
            <person name="Guyot R."/>
            <person name="Pietrella M."/>
            <person name="Zheng C."/>
            <person name="Alberti A."/>
            <person name="Anthony F."/>
            <person name="Aprea G."/>
            <person name="Aury J.M."/>
            <person name="Bento P."/>
            <person name="Bernard M."/>
            <person name="Bocs S."/>
            <person name="Campa C."/>
            <person name="Cenci A."/>
            <person name="Combes M.C."/>
            <person name="Crouzillat D."/>
            <person name="Da Silva C."/>
            <person name="Daddiego L."/>
            <person name="De Bellis F."/>
            <person name="Dussert S."/>
            <person name="Garsmeur O."/>
            <person name="Gayraud T."/>
            <person name="Guignon V."/>
            <person name="Jahn K."/>
            <person name="Jamilloux V."/>
            <person name="Joet T."/>
            <person name="Labadie K."/>
            <person name="Lan T."/>
            <person name="Leclercq J."/>
            <person name="Lepelley M."/>
            <person name="Leroy T."/>
            <person name="Li L.T."/>
            <person name="Librado P."/>
            <person name="Lopez L."/>
            <person name="Munoz A."/>
            <person name="Noel B."/>
            <person name="Pallavicini A."/>
            <person name="Perrotta G."/>
            <person name="Poncet V."/>
            <person name="Pot D."/>
            <person name="Priyono X."/>
            <person name="Rigoreau M."/>
            <person name="Rouard M."/>
            <person name="Rozas J."/>
            <person name="Tranchant-Dubreuil C."/>
            <person name="VanBuren R."/>
            <person name="Zhang Q."/>
            <person name="Andrade A.C."/>
            <person name="Argout X."/>
            <person name="Bertrand B."/>
            <person name="de Kochko A."/>
            <person name="Graziosi G."/>
            <person name="Henry R.J."/>
            <person name="Jayarama X."/>
            <person name="Ming R."/>
            <person name="Nagai C."/>
            <person name="Rounsley S."/>
            <person name="Sankoff D."/>
            <person name="Giuliano G."/>
            <person name="Albert V.A."/>
            <person name="Wincker P."/>
            <person name="Lashermes P."/>
        </authorList>
    </citation>
    <scope>NUCLEOTIDE SEQUENCE [LARGE SCALE GENOMIC DNA]</scope>
    <source>
        <strain evidence="11">cv. DH200-94</strain>
    </source>
</reference>
<keyword evidence="9" id="KW-0472">Membrane</keyword>
<feature type="transmembrane region" description="Helical" evidence="9">
    <location>
        <begin position="14"/>
        <end position="33"/>
    </location>
</feature>
<dbReference type="InParanoid" id="A0A068V3H6"/>
<dbReference type="GO" id="GO:0005506">
    <property type="term" value="F:iron ion binding"/>
    <property type="evidence" value="ECO:0007669"/>
    <property type="project" value="InterPro"/>
</dbReference>
<feature type="binding site" description="axial binding residue" evidence="7">
    <location>
        <position position="420"/>
    </location>
    <ligand>
        <name>heme</name>
        <dbReference type="ChEBI" id="CHEBI:30413"/>
    </ligand>
    <ligandPart>
        <name>Fe</name>
        <dbReference type="ChEBI" id="CHEBI:18248"/>
    </ligandPart>
</feature>
<keyword evidence="6 8" id="KW-0503">Monooxygenase</keyword>
<dbReference type="OrthoDB" id="1055148at2759"/>
<dbReference type="EMBL" id="HG739182">
    <property type="protein sequence ID" value="CDP15345.1"/>
    <property type="molecule type" value="Genomic_DNA"/>
</dbReference>
<evidence type="ECO:0000313" key="10">
    <source>
        <dbReference type="EMBL" id="CDP15345.1"/>
    </source>
</evidence>
<evidence type="ECO:0000256" key="8">
    <source>
        <dbReference type="RuleBase" id="RU000461"/>
    </source>
</evidence>
<sequence>MESRTLKSLLVNPVGVAVSSGLLLVVLFAFSLIKRRFGSPDKRRPPGPLGWPIFGNMFELGELPHQTMYRWKNKYGPVMWLQLGSINTMVVQNATAAAELFKKHDVPFADRKVPDTLTAFDFNQGTLGMNTFGGHWRVLRRLCSMEFLVNKRMNETTDLRNRLERNMVAWIEDEHRTSKAQGGDGKILSLAGTPNISDFLPFLKKLDPLGMKRRMIAHMTRTFRISSRFVQERLDNRKAGKFNEKKDFLDVLLEYQGDGKDGPATFSEKHINDVIMEMFFAGSETTSISIEWGFAELLRHPHAFQKLREEIDRVVGVDRLVQESDMENLPYLQAVVKETFRLHPALPLLLPRNTMEDTKYLGYLIPKRTQVYVNAWAIGRDPAYWDDPLTFKPERFLNSSVEYKGQHFELIPFGSGRRICIGFPLAHRVVHLTLATLVQAFDWDLGAGVKPEDIDIDEKLGLTLRKKNPLKLIPKKRLRV</sequence>
<dbReference type="InterPro" id="IPR036396">
    <property type="entry name" value="Cyt_P450_sf"/>
</dbReference>
<dbReference type="InterPro" id="IPR002401">
    <property type="entry name" value="Cyt_P450_E_grp-I"/>
</dbReference>
<dbReference type="InterPro" id="IPR001128">
    <property type="entry name" value="Cyt_P450"/>
</dbReference>
<dbReference type="GO" id="GO:0020037">
    <property type="term" value="F:heme binding"/>
    <property type="evidence" value="ECO:0007669"/>
    <property type="project" value="InterPro"/>
</dbReference>
<protein>
    <recommendedName>
        <fullName evidence="12">Cytochrome P450</fullName>
    </recommendedName>
</protein>
<keyword evidence="11" id="KW-1185">Reference proteome</keyword>